<proteinExistence type="predicted"/>
<evidence type="ECO:0000313" key="1">
    <source>
        <dbReference type="EMBL" id="KAF1695923.1"/>
    </source>
</evidence>
<dbReference type="RefSeq" id="WP_162409188.1">
    <property type="nucleotide sequence ID" value="NZ_PDWN01000004.1"/>
</dbReference>
<sequence>MQHRVLFDFEIAFSNGGDLRGRGFRLDIPGASIDESALARQLVQDMRLLMVSTVRIANARVIEETHKRDVAAAGAAP</sequence>
<reference evidence="1 2" key="1">
    <citation type="submission" date="2017-10" db="EMBL/GenBank/DDBJ databases">
        <title>Whole genome sequencing of members of genus Pseudoxanthomonas.</title>
        <authorList>
            <person name="Kumar S."/>
            <person name="Bansal K."/>
            <person name="Kaur A."/>
            <person name="Patil P."/>
            <person name="Sharma S."/>
            <person name="Patil P.B."/>
        </authorList>
    </citation>
    <scope>NUCLEOTIDE SEQUENCE [LARGE SCALE GENOMIC DNA]</scope>
    <source>
        <strain evidence="1 2">DSM 17801</strain>
    </source>
</reference>
<gene>
    <name evidence="1" type="ORF">CSC65_05330</name>
</gene>
<keyword evidence="2" id="KW-1185">Reference proteome</keyword>
<name>A0ABQ6Z8Y8_9GAMM</name>
<dbReference type="EMBL" id="PDWN01000004">
    <property type="protein sequence ID" value="KAF1695923.1"/>
    <property type="molecule type" value="Genomic_DNA"/>
</dbReference>
<organism evidence="1 2">
    <name type="scientific">Pseudoxanthomonas daejeonensis</name>
    <dbReference type="NCBI Taxonomy" id="266062"/>
    <lineage>
        <taxon>Bacteria</taxon>
        <taxon>Pseudomonadati</taxon>
        <taxon>Pseudomonadota</taxon>
        <taxon>Gammaproteobacteria</taxon>
        <taxon>Lysobacterales</taxon>
        <taxon>Lysobacteraceae</taxon>
        <taxon>Pseudoxanthomonas</taxon>
    </lineage>
</organism>
<accession>A0ABQ6Z8Y8</accession>
<comment type="caution">
    <text evidence="1">The sequence shown here is derived from an EMBL/GenBank/DDBJ whole genome shotgun (WGS) entry which is preliminary data.</text>
</comment>
<dbReference type="Proteomes" id="UP000788419">
    <property type="component" value="Unassembled WGS sequence"/>
</dbReference>
<evidence type="ECO:0000313" key="2">
    <source>
        <dbReference type="Proteomes" id="UP000788419"/>
    </source>
</evidence>
<protein>
    <submittedName>
        <fullName evidence="1">Cyclase</fullName>
    </submittedName>
</protein>